<reference evidence="2" key="1">
    <citation type="journal article" date="2018" name="PLoS Negl. Trop. Dis.">
        <title>Sialome diversity of ticks revealed by RNAseq of single tick salivary glands.</title>
        <authorList>
            <person name="Perner J."/>
            <person name="Kropackova S."/>
            <person name="Kopacek P."/>
            <person name="Ribeiro J.M."/>
        </authorList>
    </citation>
    <scope>NUCLEOTIDE SEQUENCE</scope>
    <source>
        <strain evidence="2">Siblings of single egg batch collected in Ceske Budejovice</strain>
        <tissue evidence="2">Salivary glands</tissue>
    </source>
</reference>
<feature type="region of interest" description="Disordered" evidence="1">
    <location>
        <begin position="44"/>
        <end position="72"/>
    </location>
</feature>
<evidence type="ECO:0000256" key="1">
    <source>
        <dbReference type="SAM" id="MobiDB-lite"/>
    </source>
</evidence>
<sequence length="100" mass="11299">MSAEKAVSFIWCLSSVSVARGHFKSTSDAGHEWRVCEIHVHQPASRLPPDPRLSGSDRAHALTTRSKRKSNIKCTEQARRGVRLLFIEHSTNARPIMFFL</sequence>
<name>A0A147BMX3_IXORI</name>
<dbReference type="EMBL" id="GEGO01003739">
    <property type="protein sequence ID" value="JAR91665.1"/>
    <property type="molecule type" value="Transcribed_RNA"/>
</dbReference>
<protein>
    <submittedName>
        <fullName evidence="2">Putative secreted protein</fullName>
    </submittedName>
</protein>
<accession>A0A147BMX3</accession>
<proteinExistence type="predicted"/>
<evidence type="ECO:0000313" key="2">
    <source>
        <dbReference type="EMBL" id="JAR91665.1"/>
    </source>
</evidence>
<dbReference type="AlphaFoldDB" id="A0A147BMX3"/>
<organism evidence="2">
    <name type="scientific">Ixodes ricinus</name>
    <name type="common">Common tick</name>
    <name type="synonym">Acarus ricinus</name>
    <dbReference type="NCBI Taxonomy" id="34613"/>
    <lineage>
        <taxon>Eukaryota</taxon>
        <taxon>Metazoa</taxon>
        <taxon>Ecdysozoa</taxon>
        <taxon>Arthropoda</taxon>
        <taxon>Chelicerata</taxon>
        <taxon>Arachnida</taxon>
        <taxon>Acari</taxon>
        <taxon>Parasitiformes</taxon>
        <taxon>Ixodida</taxon>
        <taxon>Ixodoidea</taxon>
        <taxon>Ixodidae</taxon>
        <taxon>Ixodinae</taxon>
        <taxon>Ixodes</taxon>
    </lineage>
</organism>